<accession>A0A917I671</accession>
<proteinExistence type="predicted"/>
<protein>
    <recommendedName>
        <fullName evidence="3">DUF465 domain-containing protein</fullName>
    </recommendedName>
</protein>
<evidence type="ECO:0000313" key="2">
    <source>
        <dbReference type="Proteomes" id="UP000603912"/>
    </source>
</evidence>
<reference evidence="1" key="2">
    <citation type="submission" date="2020-09" db="EMBL/GenBank/DDBJ databases">
        <authorList>
            <person name="Sun Q."/>
            <person name="Zhou Y."/>
        </authorList>
    </citation>
    <scope>NUCLEOTIDE SEQUENCE</scope>
    <source>
        <strain evidence="1">CGMCC 1.12214</strain>
    </source>
</reference>
<evidence type="ECO:0000313" key="1">
    <source>
        <dbReference type="EMBL" id="GGH13929.1"/>
    </source>
</evidence>
<sequence length="80" mass="8816">MTHVPHGLHEEFPNAAAAISRLKIGDAHFAHLVEGYEAANREIHRIEAGLEPVDDAVLEALKKKRLKLKDQIAAMLRTAA</sequence>
<reference evidence="1" key="1">
    <citation type="journal article" date="2014" name="Int. J. Syst. Evol. Microbiol.">
        <title>Complete genome sequence of Corynebacterium casei LMG S-19264T (=DSM 44701T), isolated from a smear-ripened cheese.</title>
        <authorList>
            <consortium name="US DOE Joint Genome Institute (JGI-PGF)"/>
            <person name="Walter F."/>
            <person name="Albersmeier A."/>
            <person name="Kalinowski J."/>
            <person name="Ruckert C."/>
        </authorList>
    </citation>
    <scope>NUCLEOTIDE SEQUENCE</scope>
    <source>
        <strain evidence="1">CGMCC 1.12214</strain>
    </source>
</reference>
<dbReference type="Pfam" id="PF04325">
    <property type="entry name" value="DUF465"/>
    <property type="match status" value="1"/>
</dbReference>
<dbReference type="InterPro" id="IPR038444">
    <property type="entry name" value="DUF465_sf"/>
</dbReference>
<gene>
    <name evidence="1" type="ORF">GCM10007036_12860</name>
</gene>
<keyword evidence="2" id="KW-1185">Reference proteome</keyword>
<dbReference type="AlphaFoldDB" id="A0A917I671"/>
<dbReference type="Gene3D" id="6.10.280.50">
    <property type="match status" value="1"/>
</dbReference>
<organism evidence="1 2">
    <name type="scientific">Alsobacter metallidurans</name>
    <dbReference type="NCBI Taxonomy" id="340221"/>
    <lineage>
        <taxon>Bacteria</taxon>
        <taxon>Pseudomonadati</taxon>
        <taxon>Pseudomonadota</taxon>
        <taxon>Alphaproteobacteria</taxon>
        <taxon>Hyphomicrobiales</taxon>
        <taxon>Alsobacteraceae</taxon>
        <taxon>Alsobacter</taxon>
    </lineage>
</organism>
<dbReference type="InterPro" id="IPR007420">
    <property type="entry name" value="DUF465"/>
</dbReference>
<dbReference type="Proteomes" id="UP000603912">
    <property type="component" value="Unassembled WGS sequence"/>
</dbReference>
<name>A0A917I671_9HYPH</name>
<comment type="caution">
    <text evidence="1">The sequence shown here is derived from an EMBL/GenBank/DDBJ whole genome shotgun (WGS) entry which is preliminary data.</text>
</comment>
<dbReference type="EMBL" id="BMES01000001">
    <property type="protein sequence ID" value="GGH13929.1"/>
    <property type="molecule type" value="Genomic_DNA"/>
</dbReference>
<dbReference type="RefSeq" id="WP_188516841.1">
    <property type="nucleotide sequence ID" value="NZ_BMES01000001.1"/>
</dbReference>
<evidence type="ECO:0008006" key="3">
    <source>
        <dbReference type="Google" id="ProtNLM"/>
    </source>
</evidence>